<evidence type="ECO:0000313" key="3">
    <source>
        <dbReference type="EMBL" id="KAF9522563.1"/>
    </source>
</evidence>
<name>A0A9P6E4S9_9AGAR</name>
<dbReference type="AlphaFoldDB" id="A0A9P6E4S9"/>
<keyword evidence="2" id="KW-1133">Transmembrane helix</keyword>
<feature type="compositionally biased region" description="Basic and acidic residues" evidence="1">
    <location>
        <begin position="406"/>
        <end position="420"/>
    </location>
</feature>
<evidence type="ECO:0000256" key="1">
    <source>
        <dbReference type="SAM" id="MobiDB-lite"/>
    </source>
</evidence>
<reference evidence="3" key="1">
    <citation type="submission" date="2020-11" db="EMBL/GenBank/DDBJ databases">
        <authorList>
            <consortium name="DOE Joint Genome Institute"/>
            <person name="Ahrendt S."/>
            <person name="Riley R."/>
            <person name="Andreopoulos W."/>
            <person name="Labutti K."/>
            <person name="Pangilinan J."/>
            <person name="Ruiz-Duenas F.J."/>
            <person name="Barrasa J.M."/>
            <person name="Sanchez-Garcia M."/>
            <person name="Camarero S."/>
            <person name="Miyauchi S."/>
            <person name="Serrano A."/>
            <person name="Linde D."/>
            <person name="Babiker R."/>
            <person name="Drula E."/>
            <person name="Ayuso-Fernandez I."/>
            <person name="Pacheco R."/>
            <person name="Padilla G."/>
            <person name="Ferreira P."/>
            <person name="Barriuso J."/>
            <person name="Kellner H."/>
            <person name="Castanera R."/>
            <person name="Alfaro M."/>
            <person name="Ramirez L."/>
            <person name="Pisabarro A.G."/>
            <person name="Kuo A."/>
            <person name="Tritt A."/>
            <person name="Lipzen A."/>
            <person name="He G."/>
            <person name="Yan M."/>
            <person name="Ng V."/>
            <person name="Cullen D."/>
            <person name="Martin F."/>
            <person name="Rosso M.-N."/>
            <person name="Henrissat B."/>
            <person name="Hibbett D."/>
            <person name="Martinez A.T."/>
            <person name="Grigoriev I.V."/>
        </authorList>
    </citation>
    <scope>NUCLEOTIDE SEQUENCE</scope>
    <source>
        <strain evidence="3">CBS 506.95</strain>
    </source>
</reference>
<keyword evidence="2" id="KW-0472">Membrane</keyword>
<feature type="transmembrane region" description="Helical" evidence="2">
    <location>
        <begin position="346"/>
        <end position="368"/>
    </location>
</feature>
<comment type="caution">
    <text evidence="3">The sequence shown here is derived from an EMBL/GenBank/DDBJ whole genome shotgun (WGS) entry which is preliminary data.</text>
</comment>
<dbReference type="EMBL" id="MU157941">
    <property type="protein sequence ID" value="KAF9522563.1"/>
    <property type="molecule type" value="Genomic_DNA"/>
</dbReference>
<dbReference type="Proteomes" id="UP000807306">
    <property type="component" value="Unassembled WGS sequence"/>
</dbReference>
<feature type="region of interest" description="Disordered" evidence="1">
    <location>
        <begin position="399"/>
        <end position="420"/>
    </location>
</feature>
<evidence type="ECO:0000313" key="4">
    <source>
        <dbReference type="Proteomes" id="UP000807306"/>
    </source>
</evidence>
<protein>
    <recommendedName>
        <fullName evidence="5">Transmembrane protein</fullName>
    </recommendedName>
</protein>
<keyword evidence="4" id="KW-1185">Reference proteome</keyword>
<keyword evidence="2" id="KW-0812">Transmembrane</keyword>
<accession>A0A9P6E4S9</accession>
<proteinExistence type="predicted"/>
<dbReference type="OrthoDB" id="2564485at2759"/>
<evidence type="ECO:0000256" key="2">
    <source>
        <dbReference type="SAM" id="Phobius"/>
    </source>
</evidence>
<sequence>MSSVFAIDYPVTRTIHWRWLAPISHAGAFIILVLLTLINVALVGYETVNVFRNDFNFTQRLWYHNLIPYQNSEPGSLCEPHLFNIGDQLQTGSNSPAWTVFAVENTITNLTTASFPYSGNPLVDCDITRIRVNGSRNNLDVGTLLECFDINGYHITLTRPFNPSAFVRNGDFLYRPLNESLSDSVLFLPNIGFVAYDDFYDFLPSATDTYYALAVLRIPCPVSFAHANCAQDSPLLNAQTWNSFDWPNSLQWPPTALDRDTNAALWNLLQTIYALIRVELGIDSPNNFLLHKESIAMVLVDTGPKNLYSTLESGNLGVSPVTMSGPSVIEAQYFCKYQQLKSPGSLVVSVLVAVLSMFSSGWAVYMFIISSLAKRTHEANMCEAHEKTSLSSSEMVDYEVQTLSSSRERKQECQDDIERG</sequence>
<gene>
    <name evidence="3" type="ORF">CPB83DRAFT_864308</name>
</gene>
<evidence type="ECO:0008006" key="5">
    <source>
        <dbReference type="Google" id="ProtNLM"/>
    </source>
</evidence>
<feature type="transmembrane region" description="Helical" evidence="2">
    <location>
        <begin position="20"/>
        <end position="45"/>
    </location>
</feature>
<organism evidence="3 4">
    <name type="scientific">Crepidotus variabilis</name>
    <dbReference type="NCBI Taxonomy" id="179855"/>
    <lineage>
        <taxon>Eukaryota</taxon>
        <taxon>Fungi</taxon>
        <taxon>Dikarya</taxon>
        <taxon>Basidiomycota</taxon>
        <taxon>Agaricomycotina</taxon>
        <taxon>Agaricomycetes</taxon>
        <taxon>Agaricomycetidae</taxon>
        <taxon>Agaricales</taxon>
        <taxon>Agaricineae</taxon>
        <taxon>Crepidotaceae</taxon>
        <taxon>Crepidotus</taxon>
    </lineage>
</organism>